<name>A0A1F4UNI9_UNCKA</name>
<dbReference type="Pfam" id="PF02367">
    <property type="entry name" value="TsaE"/>
    <property type="match status" value="1"/>
</dbReference>
<evidence type="ECO:0000256" key="6">
    <source>
        <dbReference type="ARBA" id="ARBA00022723"/>
    </source>
</evidence>
<dbReference type="GO" id="GO:0002949">
    <property type="term" value="P:tRNA threonylcarbamoyladenosine modification"/>
    <property type="evidence" value="ECO:0007669"/>
    <property type="project" value="InterPro"/>
</dbReference>
<evidence type="ECO:0000256" key="8">
    <source>
        <dbReference type="ARBA" id="ARBA00022840"/>
    </source>
</evidence>
<dbReference type="SUPFAM" id="SSF52540">
    <property type="entry name" value="P-loop containing nucleoside triphosphate hydrolases"/>
    <property type="match status" value="1"/>
</dbReference>
<evidence type="ECO:0000256" key="5">
    <source>
        <dbReference type="ARBA" id="ARBA00022694"/>
    </source>
</evidence>
<evidence type="ECO:0000256" key="1">
    <source>
        <dbReference type="ARBA" id="ARBA00004496"/>
    </source>
</evidence>
<dbReference type="NCBIfam" id="TIGR00150">
    <property type="entry name" value="T6A_YjeE"/>
    <property type="match status" value="1"/>
</dbReference>
<evidence type="ECO:0000256" key="10">
    <source>
        <dbReference type="ARBA" id="ARBA00032441"/>
    </source>
</evidence>
<sequence>MKKVIRTLTELENFAGFVGKKINPGEILCLYGNLGSGKTTFTNYLVKKLGFKDKVQSPTFVIARRYHKSDGKIKVINHIDLYRITNTSDINDLSLEEYFEDKEAVTIIEWPEMAEEKLKNYAYKKVYFVYLNESSRGIEYED</sequence>
<dbReference type="GO" id="GO:0005524">
    <property type="term" value="F:ATP binding"/>
    <property type="evidence" value="ECO:0007669"/>
    <property type="project" value="UniProtKB-KW"/>
</dbReference>
<reference evidence="11 12" key="1">
    <citation type="journal article" date="2016" name="Nat. Commun.">
        <title>Thousands of microbial genomes shed light on interconnected biogeochemical processes in an aquifer system.</title>
        <authorList>
            <person name="Anantharaman K."/>
            <person name="Brown C.T."/>
            <person name="Hug L.A."/>
            <person name="Sharon I."/>
            <person name="Castelle C.J."/>
            <person name="Probst A.J."/>
            <person name="Thomas B.C."/>
            <person name="Singh A."/>
            <person name="Wilkins M.J."/>
            <person name="Karaoz U."/>
            <person name="Brodie E.L."/>
            <person name="Williams K.H."/>
            <person name="Hubbard S.S."/>
            <person name="Banfield J.F."/>
        </authorList>
    </citation>
    <scope>NUCLEOTIDE SEQUENCE [LARGE SCALE GENOMIC DNA]</scope>
</reference>
<dbReference type="Gene3D" id="3.40.50.300">
    <property type="entry name" value="P-loop containing nucleotide triphosphate hydrolases"/>
    <property type="match status" value="1"/>
</dbReference>
<keyword evidence="6" id="KW-0479">Metal-binding</keyword>
<dbReference type="EMBL" id="MEUV01000004">
    <property type="protein sequence ID" value="OGC46432.1"/>
    <property type="molecule type" value="Genomic_DNA"/>
</dbReference>
<evidence type="ECO:0000313" key="11">
    <source>
        <dbReference type="EMBL" id="OGC46432.1"/>
    </source>
</evidence>
<keyword evidence="4" id="KW-0963">Cytoplasm</keyword>
<evidence type="ECO:0000256" key="4">
    <source>
        <dbReference type="ARBA" id="ARBA00022490"/>
    </source>
</evidence>
<dbReference type="AlphaFoldDB" id="A0A1F4UNI9"/>
<comment type="caution">
    <text evidence="11">The sequence shown here is derived from an EMBL/GenBank/DDBJ whole genome shotgun (WGS) entry which is preliminary data.</text>
</comment>
<protein>
    <recommendedName>
        <fullName evidence="3">tRNA threonylcarbamoyladenosine biosynthesis protein TsaE</fullName>
    </recommendedName>
    <alternativeName>
        <fullName evidence="10">t(6)A37 threonylcarbamoyladenosine biosynthesis protein TsaE</fullName>
    </alternativeName>
</protein>
<evidence type="ECO:0000256" key="3">
    <source>
        <dbReference type="ARBA" id="ARBA00019010"/>
    </source>
</evidence>
<keyword evidence="9" id="KW-0460">Magnesium</keyword>
<proteinExistence type="inferred from homology"/>
<dbReference type="InterPro" id="IPR003442">
    <property type="entry name" value="T6A_TsaE"/>
</dbReference>
<organism evidence="11 12">
    <name type="scientific">candidate division WWE3 bacterium RBG_19FT_COMBO_34_6</name>
    <dbReference type="NCBI Taxonomy" id="1802612"/>
    <lineage>
        <taxon>Bacteria</taxon>
        <taxon>Katanobacteria</taxon>
    </lineage>
</organism>
<evidence type="ECO:0000256" key="2">
    <source>
        <dbReference type="ARBA" id="ARBA00007599"/>
    </source>
</evidence>
<evidence type="ECO:0000256" key="7">
    <source>
        <dbReference type="ARBA" id="ARBA00022741"/>
    </source>
</evidence>
<keyword evidence="7" id="KW-0547">Nucleotide-binding</keyword>
<evidence type="ECO:0000256" key="9">
    <source>
        <dbReference type="ARBA" id="ARBA00022842"/>
    </source>
</evidence>
<comment type="subcellular location">
    <subcellularLocation>
        <location evidence="1">Cytoplasm</location>
    </subcellularLocation>
</comment>
<keyword evidence="11" id="KW-0808">Transferase</keyword>
<comment type="similarity">
    <text evidence="2">Belongs to the TsaE family.</text>
</comment>
<dbReference type="Proteomes" id="UP000178615">
    <property type="component" value="Unassembled WGS sequence"/>
</dbReference>
<accession>A0A1F4UNI9</accession>
<dbReference type="GO" id="GO:0005737">
    <property type="term" value="C:cytoplasm"/>
    <property type="evidence" value="ECO:0007669"/>
    <property type="project" value="UniProtKB-SubCell"/>
</dbReference>
<dbReference type="GO" id="GO:0016740">
    <property type="term" value="F:transferase activity"/>
    <property type="evidence" value="ECO:0007669"/>
    <property type="project" value="UniProtKB-KW"/>
</dbReference>
<dbReference type="PANTHER" id="PTHR33540">
    <property type="entry name" value="TRNA THREONYLCARBAMOYLADENOSINE BIOSYNTHESIS PROTEIN TSAE"/>
    <property type="match status" value="1"/>
</dbReference>
<dbReference type="PANTHER" id="PTHR33540:SF2">
    <property type="entry name" value="TRNA THREONYLCARBAMOYLADENOSINE BIOSYNTHESIS PROTEIN TSAE"/>
    <property type="match status" value="1"/>
</dbReference>
<evidence type="ECO:0000313" key="12">
    <source>
        <dbReference type="Proteomes" id="UP000178615"/>
    </source>
</evidence>
<keyword evidence="8" id="KW-0067">ATP-binding</keyword>
<keyword evidence="5" id="KW-0819">tRNA processing</keyword>
<dbReference type="InterPro" id="IPR027417">
    <property type="entry name" value="P-loop_NTPase"/>
</dbReference>
<dbReference type="GO" id="GO:0046872">
    <property type="term" value="F:metal ion binding"/>
    <property type="evidence" value="ECO:0007669"/>
    <property type="project" value="UniProtKB-KW"/>
</dbReference>
<gene>
    <name evidence="11" type="ORF">A2V49_02770</name>
</gene>